<dbReference type="RefSeq" id="WP_236959899.1">
    <property type="nucleotide sequence ID" value="NZ_JAETXX010000011.1"/>
</dbReference>
<dbReference type="Proteomes" id="UP000829517">
    <property type="component" value="Unassembled WGS sequence"/>
</dbReference>
<evidence type="ECO:0000313" key="3">
    <source>
        <dbReference type="EMBL" id="MCF8715934.1"/>
    </source>
</evidence>
<dbReference type="EMBL" id="JAETXX010000011">
    <property type="protein sequence ID" value="MCF8715934.1"/>
    <property type="molecule type" value="Genomic_DNA"/>
</dbReference>
<dbReference type="SUPFAM" id="SSF55961">
    <property type="entry name" value="Bet v1-like"/>
    <property type="match status" value="1"/>
</dbReference>
<evidence type="ECO:0000313" key="4">
    <source>
        <dbReference type="Proteomes" id="UP000829517"/>
    </source>
</evidence>
<accession>A0ABS9J6A3</accession>
<dbReference type="CDD" id="cd07814">
    <property type="entry name" value="SRPBCC_CalC_Aha1-like"/>
    <property type="match status" value="1"/>
</dbReference>
<comment type="similarity">
    <text evidence="1">Belongs to the AHA1 family.</text>
</comment>
<dbReference type="Gene3D" id="3.30.530.20">
    <property type="match status" value="1"/>
</dbReference>
<dbReference type="InterPro" id="IPR013538">
    <property type="entry name" value="ASHA1/2-like_C"/>
</dbReference>
<feature type="domain" description="Activator of Hsp90 ATPase homologue 1/2-like C-terminal" evidence="2">
    <location>
        <begin position="14"/>
        <end position="138"/>
    </location>
</feature>
<organism evidence="3 4">
    <name type="scientific">Joostella atrarenae</name>
    <dbReference type="NCBI Taxonomy" id="679257"/>
    <lineage>
        <taxon>Bacteria</taxon>
        <taxon>Pseudomonadati</taxon>
        <taxon>Bacteroidota</taxon>
        <taxon>Flavobacteriia</taxon>
        <taxon>Flavobacteriales</taxon>
        <taxon>Flavobacteriaceae</taxon>
        <taxon>Joostella</taxon>
    </lineage>
</organism>
<dbReference type="Pfam" id="PF08327">
    <property type="entry name" value="AHSA1"/>
    <property type="match status" value="1"/>
</dbReference>
<keyword evidence="4" id="KW-1185">Reference proteome</keyword>
<gene>
    <name evidence="3" type="ORF">JM658_13945</name>
</gene>
<dbReference type="InterPro" id="IPR023393">
    <property type="entry name" value="START-like_dom_sf"/>
</dbReference>
<evidence type="ECO:0000259" key="2">
    <source>
        <dbReference type="Pfam" id="PF08327"/>
    </source>
</evidence>
<comment type="caution">
    <text evidence="3">The sequence shown here is derived from an EMBL/GenBank/DDBJ whole genome shotgun (WGS) entry which is preliminary data.</text>
</comment>
<reference evidence="3 4" key="1">
    <citation type="submission" date="2021-01" db="EMBL/GenBank/DDBJ databases">
        <title>Genome sequencing of Joostella atrarenae M1-2 (= KCTC 23194).</title>
        <authorList>
            <person name="Zakaria M.R."/>
            <person name="Lam M.Q."/>
            <person name="Chong C.S."/>
        </authorList>
    </citation>
    <scope>NUCLEOTIDE SEQUENCE [LARGE SCALE GENOMIC DNA]</scope>
    <source>
        <strain evidence="3 4">M1-2</strain>
    </source>
</reference>
<sequence>MKDQTIVKDIAFNAAITTLWDAITDPEEMKKWYFNIQDFELVEGNKFYFYEPNGKNFKHVCRILEVVPGERIRYTWSYPEYSKAISVVSWQLTSVDRITHVRLKHSGIENFSSLGPNFESSSFDAGWDAIIMKSLPEFLKSKLY</sequence>
<name>A0ABS9J6A3_9FLAO</name>
<protein>
    <submittedName>
        <fullName evidence="3">SRPBCC domain-containing protein</fullName>
    </submittedName>
</protein>
<evidence type="ECO:0000256" key="1">
    <source>
        <dbReference type="ARBA" id="ARBA00006817"/>
    </source>
</evidence>
<proteinExistence type="inferred from homology"/>